<evidence type="ECO:0000313" key="3">
    <source>
        <dbReference type="Proteomes" id="UP000232497"/>
    </source>
</evidence>
<dbReference type="InterPro" id="IPR028919">
    <property type="entry name" value="Viral_movement"/>
</dbReference>
<sequence length="329" mass="36883">MSSGHSVSELMPSNRIGYGNTNGAYTGSMRFQTPMEESPKSAVQVFETGKGVEDVSELKSKLKRRKVYNMRFLEDLWPTQVFKSVVHNEIRVEDGKVDLDVNLIDQDMVKNLDPNVKPYIHLGCIAIAVIPHGRDAPGECEFELVDTRYSSDHGSLARFGCKMANSLSAFARFPGYFISSHDIKDGYTIGLRVQGKNLELNGGVRPMSIQVICIFKICGEEFKHRYALGKLPGNAYQDLLNAYLIATEDDTEFEAHSKVAKLKGKTAEAKMVQPERCNTKEEDTLVMSDVYKTIKELYPEHGGFIEEKSDQVNDNDLTQRGGQLRGREL</sequence>
<feature type="compositionally biased region" description="Polar residues" evidence="1">
    <location>
        <begin position="312"/>
        <end position="321"/>
    </location>
</feature>
<dbReference type="GeneID" id="40524851"/>
<organism evidence="2 3">
    <name type="scientific">Mint virus 2</name>
    <dbReference type="NCBI Taxonomy" id="312998"/>
    <lineage>
        <taxon>Viruses</taxon>
        <taxon>Riboviria</taxon>
        <taxon>Orthornavirae</taxon>
        <taxon>Kitrinoviricota</taxon>
        <taxon>Alsuviricetes</taxon>
        <taxon>Tymovirales</taxon>
        <taxon>Betaflexiviridae</taxon>
        <taxon>Trivirinae</taxon>
        <taxon>Vitivirus</taxon>
        <taxon>Vitivirus duomenthae</taxon>
    </lineage>
</organism>
<keyword evidence="3" id="KW-1185">Reference proteome</keyword>
<feature type="region of interest" description="Disordered" evidence="1">
    <location>
        <begin position="308"/>
        <end position="329"/>
    </location>
</feature>
<accession>Q52V13</accession>
<dbReference type="Pfam" id="PF01107">
    <property type="entry name" value="MP"/>
    <property type="match status" value="1"/>
</dbReference>
<dbReference type="KEGG" id="vg:40524851"/>
<reference evidence="2 3" key="1">
    <citation type="journal article" date="2007" name="Arch. Virol.">
        <title>Identification, detection and transmission of a new vitivirus from Mentha.</title>
        <authorList>
            <person name="Tzanetakis I.E."/>
            <person name="Postman J.D."/>
            <person name="Martin R.R."/>
        </authorList>
    </citation>
    <scope>NUCLEOTIDE SEQUENCE [LARGE SCALE GENOMIC DNA]</scope>
    <source>
        <strain evidence="2">NCGR MEN 454.004</strain>
    </source>
</reference>
<dbReference type="Proteomes" id="UP000232497">
    <property type="component" value="Segment"/>
</dbReference>
<dbReference type="RefSeq" id="YP_009664763.1">
    <property type="nucleotide sequence ID" value="NC_043088.1"/>
</dbReference>
<proteinExistence type="predicted"/>
<dbReference type="EMBL" id="AY913795">
    <property type="protein sequence ID" value="AAX07261.1"/>
    <property type="molecule type" value="Genomic_RNA"/>
</dbReference>
<evidence type="ECO:0000256" key="1">
    <source>
        <dbReference type="SAM" id="MobiDB-lite"/>
    </source>
</evidence>
<name>Q52V13_9VIRU</name>
<protein>
    <submittedName>
        <fullName evidence="2">Movement protein</fullName>
    </submittedName>
</protein>
<evidence type="ECO:0000313" key="2">
    <source>
        <dbReference type="EMBL" id="AAX07261.1"/>
    </source>
</evidence>